<name>A0A1Y1ILJ5_KLENI</name>
<dbReference type="Proteomes" id="UP000054558">
    <property type="component" value="Unassembled WGS sequence"/>
</dbReference>
<reference evidence="1 2" key="1">
    <citation type="journal article" date="2014" name="Nat. Commun.">
        <title>Klebsormidium flaccidum genome reveals primary factors for plant terrestrial adaptation.</title>
        <authorList>
            <person name="Hori K."/>
            <person name="Maruyama F."/>
            <person name="Fujisawa T."/>
            <person name="Togashi T."/>
            <person name="Yamamoto N."/>
            <person name="Seo M."/>
            <person name="Sato S."/>
            <person name="Yamada T."/>
            <person name="Mori H."/>
            <person name="Tajima N."/>
            <person name="Moriyama T."/>
            <person name="Ikeuchi M."/>
            <person name="Watanabe M."/>
            <person name="Wada H."/>
            <person name="Kobayashi K."/>
            <person name="Saito M."/>
            <person name="Masuda T."/>
            <person name="Sasaki-Sekimoto Y."/>
            <person name="Mashiguchi K."/>
            <person name="Awai K."/>
            <person name="Shimojima M."/>
            <person name="Masuda S."/>
            <person name="Iwai M."/>
            <person name="Nobusawa T."/>
            <person name="Narise T."/>
            <person name="Kondo S."/>
            <person name="Saito H."/>
            <person name="Sato R."/>
            <person name="Murakawa M."/>
            <person name="Ihara Y."/>
            <person name="Oshima-Yamada Y."/>
            <person name="Ohtaka K."/>
            <person name="Satoh M."/>
            <person name="Sonobe K."/>
            <person name="Ishii M."/>
            <person name="Ohtani R."/>
            <person name="Kanamori-Sato M."/>
            <person name="Honoki R."/>
            <person name="Miyazaki D."/>
            <person name="Mochizuki H."/>
            <person name="Umetsu J."/>
            <person name="Higashi K."/>
            <person name="Shibata D."/>
            <person name="Kamiya Y."/>
            <person name="Sato N."/>
            <person name="Nakamura Y."/>
            <person name="Tabata S."/>
            <person name="Ida S."/>
            <person name="Kurokawa K."/>
            <person name="Ohta H."/>
        </authorList>
    </citation>
    <scope>NUCLEOTIDE SEQUENCE [LARGE SCALE GENOMIC DNA]</scope>
    <source>
        <strain evidence="1 2">NIES-2285</strain>
    </source>
</reference>
<accession>A0A1Y1ILJ5</accession>
<evidence type="ECO:0000313" key="2">
    <source>
        <dbReference type="Proteomes" id="UP000054558"/>
    </source>
</evidence>
<dbReference type="OrthoDB" id="34984at2759"/>
<keyword evidence="2" id="KW-1185">Reference proteome</keyword>
<proteinExistence type="predicted"/>
<gene>
    <name evidence="1" type="ORF">KFL_008410010</name>
</gene>
<sequence length="285" mass="33466">MNAPKRRDVSRICLISERVSGSNWLTSTLQKNFPRQVATNCFTFKHWFQSPLDIRDRLQDGDIVIVNFRNALDWILHLWRKPWNSSSHHNLTLEEFITKQWMANPQIGFGENQNTALHPGRHLSVTVEENYSAFHDHYEKYKHIFGGDFPEGPIDNIMKLRAMKVDNFVRIKDWILSDPAWTPRVLFVRYEDLIAIGGQGMENFIKGLKTSYNFVNEKEEDVILNTYKGKGNQAINMTEFEARELYYTKNPESSIITPEVQNILLRHLDFEQEKKLGYHYEFLGP</sequence>
<dbReference type="EMBL" id="DF237790">
    <property type="protein sequence ID" value="GAQ91730.1"/>
    <property type="molecule type" value="Genomic_DNA"/>
</dbReference>
<dbReference type="AlphaFoldDB" id="A0A1Y1ILJ5"/>
<evidence type="ECO:0008006" key="3">
    <source>
        <dbReference type="Google" id="ProtNLM"/>
    </source>
</evidence>
<evidence type="ECO:0000313" key="1">
    <source>
        <dbReference type="EMBL" id="GAQ91730.1"/>
    </source>
</evidence>
<dbReference type="OMA" id="RYKHWFQ"/>
<protein>
    <recommendedName>
        <fullName evidence="3">Sulfotransferase</fullName>
    </recommendedName>
</protein>
<organism evidence="1 2">
    <name type="scientific">Klebsormidium nitens</name>
    <name type="common">Green alga</name>
    <name type="synonym">Ulothrix nitens</name>
    <dbReference type="NCBI Taxonomy" id="105231"/>
    <lineage>
        <taxon>Eukaryota</taxon>
        <taxon>Viridiplantae</taxon>
        <taxon>Streptophyta</taxon>
        <taxon>Klebsormidiophyceae</taxon>
        <taxon>Klebsormidiales</taxon>
        <taxon>Klebsormidiaceae</taxon>
        <taxon>Klebsormidium</taxon>
    </lineage>
</organism>